<comment type="caution">
    <text evidence="1">The sequence shown here is derived from an EMBL/GenBank/DDBJ whole genome shotgun (WGS) entry which is preliminary data.</text>
</comment>
<reference evidence="1" key="1">
    <citation type="submission" date="2023-11" db="EMBL/GenBank/DDBJ databases">
        <authorList>
            <person name="Poullet M."/>
        </authorList>
    </citation>
    <scope>NUCLEOTIDE SEQUENCE</scope>
    <source>
        <strain evidence="1">E1834</strain>
    </source>
</reference>
<evidence type="ECO:0000313" key="2">
    <source>
        <dbReference type="Proteomes" id="UP001497535"/>
    </source>
</evidence>
<proteinExistence type="predicted"/>
<protein>
    <submittedName>
        <fullName evidence="1">Uncharacterized protein</fullName>
    </submittedName>
</protein>
<name>A0ACB0Z036_MELEN</name>
<sequence>MWGQLWLKKSKKCLYQFLWKHPLPGNENTVGTDHGAETVYFLNTVSKKFGEKEIQLADKMSSYIANFVKKYDPNGGQLPKWPPQDGKNNIVMSLGDSFGEIPLAANNLDKKIDLIKRNFALKNIL</sequence>
<accession>A0ACB0Z036</accession>
<dbReference type="EMBL" id="CAVMJV010000021">
    <property type="protein sequence ID" value="CAK5069967.1"/>
    <property type="molecule type" value="Genomic_DNA"/>
</dbReference>
<organism evidence="1 2">
    <name type="scientific">Meloidogyne enterolobii</name>
    <name type="common">Root-knot nematode worm</name>
    <name type="synonym">Meloidogyne mayaguensis</name>
    <dbReference type="NCBI Taxonomy" id="390850"/>
    <lineage>
        <taxon>Eukaryota</taxon>
        <taxon>Metazoa</taxon>
        <taxon>Ecdysozoa</taxon>
        <taxon>Nematoda</taxon>
        <taxon>Chromadorea</taxon>
        <taxon>Rhabditida</taxon>
        <taxon>Tylenchina</taxon>
        <taxon>Tylenchomorpha</taxon>
        <taxon>Tylenchoidea</taxon>
        <taxon>Meloidogynidae</taxon>
        <taxon>Meloidogyninae</taxon>
        <taxon>Meloidogyne</taxon>
    </lineage>
</organism>
<dbReference type="Proteomes" id="UP001497535">
    <property type="component" value="Unassembled WGS sequence"/>
</dbReference>
<gene>
    <name evidence="1" type="ORF">MENTE1834_LOCUS18502</name>
</gene>
<evidence type="ECO:0000313" key="1">
    <source>
        <dbReference type="EMBL" id="CAK5069967.1"/>
    </source>
</evidence>
<keyword evidence="2" id="KW-1185">Reference proteome</keyword>